<dbReference type="InterPro" id="IPR012337">
    <property type="entry name" value="RNaseH-like_sf"/>
</dbReference>
<accession>A0A6A4BZD4</accession>
<feature type="region of interest" description="Disordered" evidence="1">
    <location>
        <begin position="260"/>
        <end position="298"/>
    </location>
</feature>
<dbReference type="AlphaFoldDB" id="A0A6A4BZD4"/>
<dbReference type="InterPro" id="IPR036397">
    <property type="entry name" value="RNaseH_sf"/>
</dbReference>
<dbReference type="GO" id="GO:0003676">
    <property type="term" value="F:nucleic acid binding"/>
    <property type="evidence" value="ECO:0007669"/>
    <property type="project" value="InterPro"/>
</dbReference>
<comment type="caution">
    <text evidence="3">The sequence shown here is derived from an EMBL/GenBank/DDBJ whole genome shotgun (WGS) entry which is preliminary data.</text>
</comment>
<feature type="compositionally biased region" description="Low complexity" evidence="1">
    <location>
        <begin position="227"/>
        <end position="238"/>
    </location>
</feature>
<name>A0A6A4BZD4_9STRA</name>
<organism evidence="3 4">
    <name type="scientific">Phytophthora fragariae</name>
    <dbReference type="NCBI Taxonomy" id="53985"/>
    <lineage>
        <taxon>Eukaryota</taxon>
        <taxon>Sar</taxon>
        <taxon>Stramenopiles</taxon>
        <taxon>Oomycota</taxon>
        <taxon>Peronosporomycetes</taxon>
        <taxon>Peronosporales</taxon>
        <taxon>Peronosporaceae</taxon>
        <taxon>Phytophthora</taxon>
    </lineage>
</organism>
<protein>
    <recommendedName>
        <fullName evidence="6">Integrase catalytic domain-containing protein</fullName>
    </recommendedName>
</protein>
<dbReference type="Proteomes" id="UP000441208">
    <property type="component" value="Unassembled WGS sequence"/>
</dbReference>
<feature type="region of interest" description="Disordered" evidence="1">
    <location>
        <begin position="175"/>
        <end position="244"/>
    </location>
</feature>
<feature type="compositionally biased region" description="Polar residues" evidence="1">
    <location>
        <begin position="185"/>
        <end position="194"/>
    </location>
</feature>
<sequence>MPNFNEGGPKDFLDWAYHFSQLAKLKHWNTEDKFLNANILLEGGFLEAFEDAAFTDDDTRMDEEFTRALRKASIAVLPVDYSETIQEELWEMSKSRSETLADYSKRFRALVRQEHTLARLHEASPMCEDALCRLYKRGLPYDWQNKYDASGQVFTTVAALVPFFEPIEQGERRLHRHEPQDRRGNQPNSRNPSFRGNNRGNGHQQQRGGSRGRGGRSSRGGRGGRNGNSNSSNSSNNNKYCSFHRTNTHNTQDCRALHHDNQQEEHQQVDQQRGLHNQSRSQQTRVEQRQHGNGNSSDEEYLFVGLHTQSDNPSPPMRVMIKLLIECARATSEFAYQGLIDWFKRFGVVHTWVSDQGPHFTSDVIDRLRHILGAHHHFVAAYSPWANSSVEVVNRLLLRSLKAMTSELKLQIKQWSTLLPLVQDRLFPGSYTGLLGCLGRRFGLRELLVCTANFASLMAGKASVVRY</sequence>
<feature type="compositionally biased region" description="Low complexity" evidence="1">
    <location>
        <begin position="195"/>
        <end position="208"/>
    </location>
</feature>
<reference evidence="4 5" key="1">
    <citation type="submission" date="2018-08" db="EMBL/GenBank/DDBJ databases">
        <title>Genomic investigation of the strawberry pathogen Phytophthora fragariae indicates pathogenicity is determined by transcriptional variation in three key races.</title>
        <authorList>
            <person name="Adams T.M."/>
            <person name="Armitage A.D."/>
            <person name="Sobczyk M.K."/>
            <person name="Bates H.J."/>
            <person name="Dunwell J.M."/>
            <person name="Nellist C.F."/>
            <person name="Harrison R.J."/>
        </authorList>
    </citation>
    <scope>NUCLEOTIDE SEQUENCE [LARGE SCALE GENOMIC DNA]</scope>
    <source>
        <strain evidence="3 4">A4</strain>
        <strain evidence="2 5">NOV-71</strain>
    </source>
</reference>
<gene>
    <name evidence="3" type="ORF">PF001_g24959</name>
    <name evidence="2" type="ORF">PF007_g25235</name>
</gene>
<feature type="compositionally biased region" description="Basic and acidic residues" evidence="1">
    <location>
        <begin position="175"/>
        <end position="184"/>
    </location>
</feature>
<evidence type="ECO:0000256" key="1">
    <source>
        <dbReference type="SAM" id="MobiDB-lite"/>
    </source>
</evidence>
<dbReference type="EMBL" id="QXFZ01002670">
    <property type="protein sequence ID" value="KAE9074860.1"/>
    <property type="molecule type" value="Genomic_DNA"/>
</dbReference>
<dbReference type="PANTHER" id="PTHR37984">
    <property type="entry name" value="PROTEIN CBG26694"/>
    <property type="match status" value="1"/>
</dbReference>
<dbReference type="SUPFAM" id="SSF53098">
    <property type="entry name" value="Ribonuclease H-like"/>
    <property type="match status" value="1"/>
</dbReference>
<evidence type="ECO:0000313" key="5">
    <source>
        <dbReference type="Proteomes" id="UP000441208"/>
    </source>
</evidence>
<evidence type="ECO:0000313" key="4">
    <source>
        <dbReference type="Proteomes" id="UP000437068"/>
    </source>
</evidence>
<evidence type="ECO:0008006" key="6">
    <source>
        <dbReference type="Google" id="ProtNLM"/>
    </source>
</evidence>
<feature type="compositionally biased region" description="Gly residues" evidence="1">
    <location>
        <begin position="209"/>
        <end position="226"/>
    </location>
</feature>
<proteinExistence type="predicted"/>
<dbReference type="Proteomes" id="UP000437068">
    <property type="component" value="Unassembled WGS sequence"/>
</dbReference>
<dbReference type="EMBL" id="QXGE01002826">
    <property type="protein sequence ID" value="KAE9278905.1"/>
    <property type="molecule type" value="Genomic_DNA"/>
</dbReference>
<evidence type="ECO:0000313" key="3">
    <source>
        <dbReference type="EMBL" id="KAE9278905.1"/>
    </source>
</evidence>
<dbReference type="InterPro" id="IPR050951">
    <property type="entry name" value="Retrovirus_Pol_polyprotein"/>
</dbReference>
<feature type="compositionally biased region" description="Polar residues" evidence="1">
    <location>
        <begin position="274"/>
        <end position="296"/>
    </location>
</feature>
<evidence type="ECO:0000313" key="2">
    <source>
        <dbReference type="EMBL" id="KAE9074860.1"/>
    </source>
</evidence>
<dbReference type="Gene3D" id="3.30.420.10">
    <property type="entry name" value="Ribonuclease H-like superfamily/Ribonuclease H"/>
    <property type="match status" value="1"/>
</dbReference>
<dbReference type="PANTHER" id="PTHR37984:SF5">
    <property type="entry name" value="PROTEIN NYNRIN-LIKE"/>
    <property type="match status" value="1"/>
</dbReference>